<accession>A0AAV2AWA9</accession>
<name>A0AAV2AWA9_9ARAC</name>
<comment type="caution">
    <text evidence="1">The sequence shown here is derived from an EMBL/GenBank/DDBJ whole genome shotgun (WGS) entry which is preliminary data.</text>
</comment>
<sequence length="49" mass="5480">MNTNHRKTQQDVKFICIKCEGLAVSWADDGFSCSFPSSSFSRNSMPSPH</sequence>
<proteinExistence type="predicted"/>
<protein>
    <submittedName>
        <fullName evidence="1">Uncharacterized protein</fullName>
    </submittedName>
</protein>
<reference evidence="1 2" key="1">
    <citation type="submission" date="2024-04" db="EMBL/GenBank/DDBJ databases">
        <authorList>
            <person name="Rising A."/>
            <person name="Reimegard J."/>
            <person name="Sonavane S."/>
            <person name="Akerstrom W."/>
            <person name="Nylinder S."/>
            <person name="Hedman E."/>
            <person name="Kallberg Y."/>
        </authorList>
    </citation>
    <scope>NUCLEOTIDE SEQUENCE [LARGE SCALE GENOMIC DNA]</scope>
</reference>
<evidence type="ECO:0000313" key="1">
    <source>
        <dbReference type="EMBL" id="CAL1287329.1"/>
    </source>
</evidence>
<dbReference type="Proteomes" id="UP001497382">
    <property type="component" value="Unassembled WGS sequence"/>
</dbReference>
<dbReference type="EMBL" id="CAXIEN010000216">
    <property type="protein sequence ID" value="CAL1287329.1"/>
    <property type="molecule type" value="Genomic_DNA"/>
</dbReference>
<keyword evidence="2" id="KW-1185">Reference proteome</keyword>
<gene>
    <name evidence="1" type="ORF">LARSCL_LOCUS14762</name>
</gene>
<organism evidence="1 2">
    <name type="scientific">Larinioides sclopetarius</name>
    <dbReference type="NCBI Taxonomy" id="280406"/>
    <lineage>
        <taxon>Eukaryota</taxon>
        <taxon>Metazoa</taxon>
        <taxon>Ecdysozoa</taxon>
        <taxon>Arthropoda</taxon>
        <taxon>Chelicerata</taxon>
        <taxon>Arachnida</taxon>
        <taxon>Araneae</taxon>
        <taxon>Araneomorphae</taxon>
        <taxon>Entelegynae</taxon>
        <taxon>Araneoidea</taxon>
        <taxon>Araneidae</taxon>
        <taxon>Larinioides</taxon>
    </lineage>
</organism>
<dbReference type="AlphaFoldDB" id="A0AAV2AWA9"/>
<evidence type="ECO:0000313" key="2">
    <source>
        <dbReference type="Proteomes" id="UP001497382"/>
    </source>
</evidence>